<accession>A0A8T9BDT4</accession>
<keyword evidence="3" id="KW-1185">Reference proteome</keyword>
<evidence type="ECO:0000313" key="2">
    <source>
        <dbReference type="EMBL" id="TVY17875.1"/>
    </source>
</evidence>
<dbReference type="PANTHER" id="PTHR38790:SF4">
    <property type="entry name" value="2EXR DOMAIN-CONTAINING PROTEIN"/>
    <property type="match status" value="1"/>
</dbReference>
<organism evidence="2 3">
    <name type="scientific">Lachnellula arida</name>
    <dbReference type="NCBI Taxonomy" id="1316785"/>
    <lineage>
        <taxon>Eukaryota</taxon>
        <taxon>Fungi</taxon>
        <taxon>Dikarya</taxon>
        <taxon>Ascomycota</taxon>
        <taxon>Pezizomycotina</taxon>
        <taxon>Leotiomycetes</taxon>
        <taxon>Helotiales</taxon>
        <taxon>Lachnaceae</taxon>
        <taxon>Lachnellula</taxon>
    </lineage>
</organism>
<feature type="domain" description="DUF7730" evidence="1">
    <location>
        <begin position="106"/>
        <end position="273"/>
    </location>
</feature>
<comment type="caution">
    <text evidence="2">The sequence shown here is derived from an EMBL/GenBank/DDBJ whole genome shotgun (WGS) entry which is preliminary data.</text>
</comment>
<dbReference type="AlphaFoldDB" id="A0A8T9BDT4"/>
<dbReference type="PANTHER" id="PTHR38790">
    <property type="entry name" value="2EXR DOMAIN-CONTAINING PROTEIN-RELATED"/>
    <property type="match status" value="1"/>
</dbReference>
<dbReference type="InterPro" id="IPR056632">
    <property type="entry name" value="DUF7730"/>
</dbReference>
<evidence type="ECO:0000313" key="3">
    <source>
        <dbReference type="Proteomes" id="UP000469559"/>
    </source>
</evidence>
<dbReference type="EMBL" id="QGMF01000215">
    <property type="protein sequence ID" value="TVY17875.1"/>
    <property type="molecule type" value="Genomic_DNA"/>
</dbReference>
<protein>
    <recommendedName>
        <fullName evidence="1">DUF7730 domain-containing protein</fullName>
    </recommendedName>
</protein>
<dbReference type="OrthoDB" id="4757095at2759"/>
<reference evidence="2 3" key="1">
    <citation type="submission" date="2018-05" db="EMBL/GenBank/DDBJ databases">
        <title>Whole genome sequencing for identification of molecular markers to develop diagnostic detection tools for the regulated plant pathogen Lachnellula willkommii.</title>
        <authorList>
            <person name="Giroux E."/>
            <person name="Bilodeau G."/>
        </authorList>
    </citation>
    <scope>NUCLEOTIDE SEQUENCE [LARGE SCALE GENOMIC DNA]</scope>
    <source>
        <strain evidence="2 3">CBS 203.66</strain>
    </source>
</reference>
<gene>
    <name evidence="2" type="ORF">LARI1_G004307</name>
</gene>
<dbReference type="Proteomes" id="UP000469559">
    <property type="component" value="Unassembled WGS sequence"/>
</dbReference>
<evidence type="ECO:0000259" key="1">
    <source>
        <dbReference type="Pfam" id="PF24864"/>
    </source>
</evidence>
<dbReference type="Pfam" id="PF24864">
    <property type="entry name" value="DUF7730"/>
    <property type="match status" value="1"/>
</dbReference>
<proteinExistence type="predicted"/>
<name>A0A8T9BDT4_9HELO</name>
<sequence>MESKPKAQNEPTGVPSALLAALELSKPTRSIPQDIFSPALQASQSVYKTLSNLINPPSFSLAWKAHEHGVPTGLFRLPLEIREQIYGLVTGHKTVLKIPENYHKPRSSRGRSNNGSTSLLQTCRQIYAEASTRVYTQNTFHFQNHNDFLAFAHATNPIFLSRITSLTFDLNSILLVGGTPYDHQCSRFTIYWTDGVEAQWSHVWSIIAAMDNVTELKVFLQDPGSPEWDGMQCLCLREREILAPLWKVKRRLGVFEMDVPWVDTSSWGSMKNSQPITQGAPFNLTLKNSQPITQGAPFNLTRRGTNICHGDINPGRT</sequence>